<protein>
    <submittedName>
        <fullName evidence="1">Uncharacterized protein</fullName>
    </submittedName>
</protein>
<dbReference type="EnsemblPlants" id="KQL22640">
    <property type="protein sequence ID" value="KQL22640"/>
    <property type="gene ID" value="SETIT_031854mg"/>
</dbReference>
<proteinExistence type="predicted"/>
<reference evidence="1" key="2">
    <citation type="submission" date="2018-08" db="UniProtKB">
        <authorList>
            <consortium name="EnsemblPlants"/>
        </authorList>
    </citation>
    <scope>IDENTIFICATION</scope>
    <source>
        <strain evidence="1">Yugu1</strain>
    </source>
</reference>
<dbReference type="EMBL" id="AGNK02000700">
    <property type="status" value="NOT_ANNOTATED_CDS"/>
    <property type="molecule type" value="Genomic_DNA"/>
</dbReference>
<reference evidence="2" key="1">
    <citation type="journal article" date="2012" name="Nat. Biotechnol.">
        <title>Reference genome sequence of the model plant Setaria.</title>
        <authorList>
            <person name="Bennetzen J.L."/>
            <person name="Schmutz J."/>
            <person name="Wang H."/>
            <person name="Percifield R."/>
            <person name="Hawkins J."/>
            <person name="Pontaroli A.C."/>
            <person name="Estep M."/>
            <person name="Feng L."/>
            <person name="Vaughn J.N."/>
            <person name="Grimwood J."/>
            <person name="Jenkins J."/>
            <person name="Barry K."/>
            <person name="Lindquist E."/>
            <person name="Hellsten U."/>
            <person name="Deshpande S."/>
            <person name="Wang X."/>
            <person name="Wu X."/>
            <person name="Mitros T."/>
            <person name="Triplett J."/>
            <person name="Yang X."/>
            <person name="Ye C.Y."/>
            <person name="Mauro-Herrera M."/>
            <person name="Wang L."/>
            <person name="Li P."/>
            <person name="Sharma M."/>
            <person name="Sharma R."/>
            <person name="Ronald P.C."/>
            <person name="Panaud O."/>
            <person name="Kellogg E.A."/>
            <person name="Brutnell T.P."/>
            <person name="Doust A.N."/>
            <person name="Tuskan G.A."/>
            <person name="Rokhsar D."/>
            <person name="Devos K.M."/>
        </authorList>
    </citation>
    <scope>NUCLEOTIDE SEQUENCE [LARGE SCALE GENOMIC DNA]</scope>
    <source>
        <strain evidence="2">cv. Yugu1</strain>
    </source>
</reference>
<name>K3ZZ22_SETIT</name>
<sequence length="49" mass="5546">MEQTLLMWIFANPSGIFAVTNWGEKRCFKVTALSKTICRSELLKGHCNA</sequence>
<organism evidence="1 2">
    <name type="scientific">Setaria italica</name>
    <name type="common">Foxtail millet</name>
    <name type="synonym">Panicum italicum</name>
    <dbReference type="NCBI Taxonomy" id="4555"/>
    <lineage>
        <taxon>Eukaryota</taxon>
        <taxon>Viridiplantae</taxon>
        <taxon>Streptophyta</taxon>
        <taxon>Embryophyta</taxon>
        <taxon>Tracheophyta</taxon>
        <taxon>Spermatophyta</taxon>
        <taxon>Magnoliopsida</taxon>
        <taxon>Liliopsida</taxon>
        <taxon>Poales</taxon>
        <taxon>Poaceae</taxon>
        <taxon>PACMAD clade</taxon>
        <taxon>Panicoideae</taxon>
        <taxon>Panicodae</taxon>
        <taxon>Paniceae</taxon>
        <taxon>Cenchrinae</taxon>
        <taxon>Setaria</taxon>
    </lineage>
</organism>
<evidence type="ECO:0000313" key="1">
    <source>
        <dbReference type="EnsemblPlants" id="KQL22640"/>
    </source>
</evidence>
<dbReference type="Gramene" id="KQL22640">
    <property type="protein sequence ID" value="KQL22640"/>
    <property type="gene ID" value="SETIT_031854mg"/>
</dbReference>
<accession>K3ZZ22</accession>
<dbReference type="Proteomes" id="UP000004995">
    <property type="component" value="Unassembled WGS sequence"/>
</dbReference>
<dbReference type="AlphaFoldDB" id="K3ZZ22"/>
<evidence type="ECO:0000313" key="2">
    <source>
        <dbReference type="Proteomes" id="UP000004995"/>
    </source>
</evidence>
<dbReference type="HOGENOM" id="CLU_3145292_0_0_1"/>
<keyword evidence="2" id="KW-1185">Reference proteome</keyword>
<dbReference type="InParanoid" id="K3ZZ22"/>